<dbReference type="RefSeq" id="WP_376892543.1">
    <property type="nucleotide sequence ID" value="NZ_JBHULS010000002.1"/>
</dbReference>
<dbReference type="CDD" id="cd04701">
    <property type="entry name" value="Asparaginase_2"/>
    <property type="match status" value="1"/>
</dbReference>
<sequence>MKNLLFLAFVCLLFSNCKNKEELQAASHFQKQPAADSMLVSTNKFAIVIHGGAGTILKKNMSPENEAAYKAKLEEAIKVGYNILNTGGSSLDAVEETITILEDSPLFNAGKGAVFTHQESNELDASIMDGRTLNAGALAGTTTVKNPIKLARAVMDKSPHVMLSGTGAQQFAQEQGLELVDPSYFYTENRLQTLKHVKAHEAQNTTNQTSSVYDASITDTKFGTVGCVALDKQGNLAAGTSTGGMTNKRWGRIGDTPIIGAGTYANNATCAVSSTGWGEFFIRGMVAHDISALMAYKGISLQEAAKEVIQKKIPELGGDGGIIAVDAAGNMVMEFNTAGMYRASMDAAGNLQIGLYKEQ</sequence>
<keyword evidence="2" id="KW-1185">Reference proteome</keyword>
<gene>
    <name evidence="1" type="ORF">ACFSQP_06200</name>
</gene>
<evidence type="ECO:0000313" key="2">
    <source>
        <dbReference type="Proteomes" id="UP001597472"/>
    </source>
</evidence>
<dbReference type="InterPro" id="IPR029055">
    <property type="entry name" value="Ntn_hydrolases_N"/>
</dbReference>
<dbReference type="Pfam" id="PF01112">
    <property type="entry name" value="Asparaginase_2"/>
    <property type="match status" value="1"/>
</dbReference>
<proteinExistence type="predicted"/>
<dbReference type="PANTHER" id="PTHR10188">
    <property type="entry name" value="L-ASPARAGINASE"/>
    <property type="match status" value="1"/>
</dbReference>
<dbReference type="Gene3D" id="3.60.20.30">
    <property type="entry name" value="(Glycosyl)asparaginase"/>
    <property type="match status" value="1"/>
</dbReference>
<evidence type="ECO:0000313" key="1">
    <source>
        <dbReference type="EMBL" id="MFD2551405.1"/>
    </source>
</evidence>
<dbReference type="PANTHER" id="PTHR10188:SF6">
    <property type="entry name" value="N(4)-(BETA-N-ACETYLGLUCOSAMINYL)-L-ASPARAGINASE"/>
    <property type="match status" value="1"/>
</dbReference>
<dbReference type="EMBL" id="JBHULS010000002">
    <property type="protein sequence ID" value="MFD2551405.1"/>
    <property type="molecule type" value="Genomic_DNA"/>
</dbReference>
<organism evidence="1 2">
    <name type="scientific">Bizionia sediminis</name>
    <dbReference type="NCBI Taxonomy" id="1737064"/>
    <lineage>
        <taxon>Bacteria</taxon>
        <taxon>Pseudomonadati</taxon>
        <taxon>Bacteroidota</taxon>
        <taxon>Flavobacteriia</taxon>
        <taxon>Flavobacteriales</taxon>
        <taxon>Flavobacteriaceae</taxon>
        <taxon>Bizionia</taxon>
    </lineage>
</organism>
<dbReference type="InterPro" id="IPR000246">
    <property type="entry name" value="Peptidase_T2"/>
</dbReference>
<dbReference type="Proteomes" id="UP001597472">
    <property type="component" value="Unassembled WGS sequence"/>
</dbReference>
<dbReference type="SUPFAM" id="SSF56235">
    <property type="entry name" value="N-terminal nucleophile aminohydrolases (Ntn hydrolases)"/>
    <property type="match status" value="1"/>
</dbReference>
<name>A0ABW5KU12_9FLAO</name>
<comment type="caution">
    <text evidence="1">The sequence shown here is derived from an EMBL/GenBank/DDBJ whole genome shotgun (WGS) entry which is preliminary data.</text>
</comment>
<accession>A0ABW5KU12</accession>
<reference evidence="2" key="1">
    <citation type="journal article" date="2019" name="Int. J. Syst. Evol. Microbiol.">
        <title>The Global Catalogue of Microorganisms (GCM) 10K type strain sequencing project: providing services to taxonomists for standard genome sequencing and annotation.</title>
        <authorList>
            <consortium name="The Broad Institute Genomics Platform"/>
            <consortium name="The Broad Institute Genome Sequencing Center for Infectious Disease"/>
            <person name="Wu L."/>
            <person name="Ma J."/>
        </authorList>
    </citation>
    <scope>NUCLEOTIDE SEQUENCE [LARGE SCALE GENOMIC DNA]</scope>
    <source>
        <strain evidence="2">KCTC 42587</strain>
    </source>
</reference>
<protein>
    <submittedName>
        <fullName evidence="1">Isoaspartyl peptidase/L-asparaginase family protein</fullName>
    </submittedName>
</protein>